<keyword evidence="3" id="KW-1185">Reference proteome</keyword>
<dbReference type="EMBL" id="JADEWZ010000036">
    <property type="protein sequence ID" value="MBE9118069.1"/>
    <property type="molecule type" value="Genomic_DNA"/>
</dbReference>
<reference evidence="2" key="1">
    <citation type="submission" date="2020-10" db="EMBL/GenBank/DDBJ databases">
        <authorList>
            <person name="Castelo-Branco R."/>
            <person name="Eusebio N."/>
            <person name="Adriana R."/>
            <person name="Vieira A."/>
            <person name="Brugerolle De Fraissinette N."/>
            <person name="Rezende De Castro R."/>
            <person name="Schneider M.P."/>
            <person name="Vasconcelos V."/>
            <person name="Leao P.N."/>
        </authorList>
    </citation>
    <scope>NUCLEOTIDE SEQUENCE</scope>
    <source>
        <strain evidence="2">LEGE 07157</strain>
    </source>
</reference>
<comment type="caution">
    <text evidence="2">The sequence shown here is derived from an EMBL/GenBank/DDBJ whole genome shotgun (WGS) entry which is preliminary data.</text>
</comment>
<dbReference type="RefSeq" id="WP_194031151.1">
    <property type="nucleotide sequence ID" value="NZ_JADEWZ010000036.1"/>
</dbReference>
<proteinExistence type="predicted"/>
<sequence length="221" mass="23974">MNTKSFTQFCVGTAIALGTITLVAQPSQACPGQSNGTNHEGNCASEAHPIAEPCERETPCASEGPPIAEPIDECHSQNFEQCATPIARPIFSCESHGGMPTTLVQTPGGKFPIIHWVSDYFSGSGYNPYTRCREVTGRFQRYSDNGTLSYITTGIMNNQPVVCVSGYAGGPCQGLLFTLKRGQDASRVVQQLFDLPSRATGPLYESGSRFYLNMDQYLRNL</sequence>
<evidence type="ECO:0000313" key="3">
    <source>
        <dbReference type="Proteomes" id="UP000654482"/>
    </source>
</evidence>
<evidence type="ECO:0000256" key="1">
    <source>
        <dbReference type="SAM" id="SignalP"/>
    </source>
</evidence>
<keyword evidence="1" id="KW-0732">Signal</keyword>
<evidence type="ECO:0000313" key="2">
    <source>
        <dbReference type="EMBL" id="MBE9118069.1"/>
    </source>
</evidence>
<accession>A0A8J7J5J1</accession>
<feature type="signal peptide" evidence="1">
    <location>
        <begin position="1"/>
        <end position="29"/>
    </location>
</feature>
<gene>
    <name evidence="2" type="ORF">IQ249_19415</name>
</gene>
<dbReference type="Pfam" id="PF14218">
    <property type="entry name" value="COP23"/>
    <property type="match status" value="1"/>
</dbReference>
<dbReference type="InterPro" id="IPR025478">
    <property type="entry name" value="COP23"/>
</dbReference>
<protein>
    <submittedName>
        <fullName evidence="2">Uncharacterized protein</fullName>
    </submittedName>
</protein>
<name>A0A8J7J5J1_9CYAN</name>
<feature type="chain" id="PRO_5035252975" evidence="1">
    <location>
        <begin position="30"/>
        <end position="221"/>
    </location>
</feature>
<dbReference type="Proteomes" id="UP000654482">
    <property type="component" value="Unassembled WGS sequence"/>
</dbReference>
<dbReference type="AlphaFoldDB" id="A0A8J7J5J1"/>
<organism evidence="2 3">
    <name type="scientific">Lusitaniella coriacea LEGE 07157</name>
    <dbReference type="NCBI Taxonomy" id="945747"/>
    <lineage>
        <taxon>Bacteria</taxon>
        <taxon>Bacillati</taxon>
        <taxon>Cyanobacteriota</taxon>
        <taxon>Cyanophyceae</taxon>
        <taxon>Spirulinales</taxon>
        <taxon>Lusitaniellaceae</taxon>
        <taxon>Lusitaniella</taxon>
    </lineage>
</organism>